<dbReference type="InterPro" id="IPR001818">
    <property type="entry name" value="Pept_M10_metallopeptidase"/>
</dbReference>
<dbReference type="SUPFAM" id="SSF55486">
    <property type="entry name" value="Metalloproteases ('zincins'), catalytic domain"/>
    <property type="match status" value="1"/>
</dbReference>
<organism evidence="6 7">
    <name type="scientific">Teladorsagia circumcincta</name>
    <name type="common">Brown stomach worm</name>
    <name type="synonym">Ostertagia circumcincta</name>
    <dbReference type="NCBI Taxonomy" id="45464"/>
    <lineage>
        <taxon>Eukaryota</taxon>
        <taxon>Metazoa</taxon>
        <taxon>Ecdysozoa</taxon>
        <taxon>Nematoda</taxon>
        <taxon>Chromadorea</taxon>
        <taxon>Rhabditida</taxon>
        <taxon>Rhabditina</taxon>
        <taxon>Rhabditomorpha</taxon>
        <taxon>Strongyloidea</taxon>
        <taxon>Trichostrongylidae</taxon>
        <taxon>Teladorsagia</taxon>
    </lineage>
</organism>
<dbReference type="EMBL" id="KZ349209">
    <property type="protein sequence ID" value="PIO65203.1"/>
    <property type="molecule type" value="Genomic_DNA"/>
</dbReference>
<dbReference type="Proteomes" id="UP000230423">
    <property type="component" value="Unassembled WGS sequence"/>
</dbReference>
<dbReference type="GO" id="GO:0030198">
    <property type="term" value="P:extracellular matrix organization"/>
    <property type="evidence" value="ECO:0007669"/>
    <property type="project" value="TreeGrafter"/>
</dbReference>
<dbReference type="GO" id="GO:0004222">
    <property type="term" value="F:metalloendopeptidase activity"/>
    <property type="evidence" value="ECO:0007669"/>
    <property type="project" value="InterPro"/>
</dbReference>
<evidence type="ECO:0000256" key="4">
    <source>
        <dbReference type="ARBA" id="ARBA00022833"/>
    </source>
</evidence>
<evidence type="ECO:0000259" key="5">
    <source>
        <dbReference type="Pfam" id="PF00413"/>
    </source>
</evidence>
<dbReference type="InterPro" id="IPR024079">
    <property type="entry name" value="MetalloPept_cat_dom_sf"/>
</dbReference>
<dbReference type="GO" id="GO:0031012">
    <property type="term" value="C:extracellular matrix"/>
    <property type="evidence" value="ECO:0007669"/>
    <property type="project" value="InterPro"/>
</dbReference>
<evidence type="ECO:0000256" key="1">
    <source>
        <dbReference type="ARBA" id="ARBA00022670"/>
    </source>
</evidence>
<keyword evidence="1" id="KW-0645">Protease</keyword>
<accession>A0A2G9U4P7</accession>
<dbReference type="OrthoDB" id="406838at2759"/>
<dbReference type="AlphaFoldDB" id="A0A2G9U4P7"/>
<dbReference type="PANTHER" id="PTHR10201:SF284">
    <property type="entry name" value="PEPTIDASE METALLOPEPTIDASE DOMAIN-CONTAINING PROTEIN"/>
    <property type="match status" value="1"/>
</dbReference>
<evidence type="ECO:0000256" key="3">
    <source>
        <dbReference type="ARBA" id="ARBA00022801"/>
    </source>
</evidence>
<sequence length="177" mass="20042">MKNLFKDLGFEVGRQHRLVQTEYLSTFGYMSKPKAPVGSGDKPTEPTKYDLQAALKRFQEAFLLYPSGVIDVPTLAKMSEYRCANRDMYNGAQLRNLPKKHLWNKKTILWNLSSNPSSLSLAQTREACDEAFEKWRKATGMDFLETKNASKADIVISFSDLGDDFDNGEFFVVPGVL</sequence>
<dbReference type="GO" id="GO:0030574">
    <property type="term" value="P:collagen catabolic process"/>
    <property type="evidence" value="ECO:0007669"/>
    <property type="project" value="TreeGrafter"/>
</dbReference>
<dbReference type="SUPFAM" id="SSF47090">
    <property type="entry name" value="PGBD-like"/>
    <property type="match status" value="1"/>
</dbReference>
<evidence type="ECO:0000313" key="6">
    <source>
        <dbReference type="EMBL" id="PIO65203.1"/>
    </source>
</evidence>
<evidence type="ECO:0000313" key="7">
    <source>
        <dbReference type="Proteomes" id="UP000230423"/>
    </source>
</evidence>
<dbReference type="Pfam" id="PF00413">
    <property type="entry name" value="Peptidase_M10"/>
    <property type="match status" value="1"/>
</dbReference>
<keyword evidence="3" id="KW-0378">Hydrolase</keyword>
<name>A0A2G9U4P7_TELCI</name>
<evidence type="ECO:0000256" key="2">
    <source>
        <dbReference type="ARBA" id="ARBA00022723"/>
    </source>
</evidence>
<keyword evidence="4" id="KW-0862">Zinc</keyword>
<proteinExistence type="predicted"/>
<dbReference type="PANTHER" id="PTHR10201">
    <property type="entry name" value="MATRIX METALLOPROTEINASE"/>
    <property type="match status" value="1"/>
</dbReference>
<dbReference type="GO" id="GO:0006508">
    <property type="term" value="P:proteolysis"/>
    <property type="evidence" value="ECO:0007669"/>
    <property type="project" value="UniProtKB-KW"/>
</dbReference>
<reference evidence="6 7" key="1">
    <citation type="submission" date="2015-09" db="EMBL/GenBank/DDBJ databases">
        <title>Draft genome of the parasitic nematode Teladorsagia circumcincta isolate WARC Sus (inbred).</title>
        <authorList>
            <person name="Mitreva M."/>
        </authorList>
    </citation>
    <scope>NUCLEOTIDE SEQUENCE [LARGE SCALE GENOMIC DNA]</scope>
    <source>
        <strain evidence="6 7">S</strain>
    </source>
</reference>
<dbReference type="Gene3D" id="3.40.390.10">
    <property type="entry name" value="Collagenase (Catalytic Domain)"/>
    <property type="match status" value="1"/>
</dbReference>
<protein>
    <submittedName>
        <fullName evidence="6">Peptidoglycan binding domain protein</fullName>
    </submittedName>
</protein>
<gene>
    <name evidence="6" type="ORF">TELCIR_13143</name>
</gene>
<feature type="domain" description="Peptidase M10 metallopeptidase" evidence="5">
    <location>
        <begin position="103"/>
        <end position="160"/>
    </location>
</feature>
<dbReference type="InterPro" id="IPR036365">
    <property type="entry name" value="PGBD-like_sf"/>
</dbReference>
<dbReference type="GO" id="GO:0008270">
    <property type="term" value="F:zinc ion binding"/>
    <property type="evidence" value="ECO:0007669"/>
    <property type="project" value="InterPro"/>
</dbReference>
<keyword evidence="7" id="KW-1185">Reference proteome</keyword>
<keyword evidence="2" id="KW-0479">Metal-binding</keyword>